<evidence type="ECO:0000256" key="8">
    <source>
        <dbReference type="ARBA" id="ARBA00022827"/>
    </source>
</evidence>
<dbReference type="CDD" id="cd06186">
    <property type="entry name" value="NOX_Duox_like_FAD_NADP"/>
    <property type="match status" value="1"/>
</dbReference>
<evidence type="ECO:0000256" key="9">
    <source>
        <dbReference type="ARBA" id="ARBA00022857"/>
    </source>
</evidence>
<evidence type="ECO:0000256" key="13">
    <source>
        <dbReference type="ARBA" id="ARBA00023004"/>
    </source>
</evidence>
<dbReference type="InterPro" id="IPR051410">
    <property type="entry name" value="Ferric/Cupric_Reductase"/>
</dbReference>
<reference evidence="20 21" key="1">
    <citation type="submission" date="2016-03" db="EMBL/GenBank/DDBJ databases">
        <authorList>
            <person name="Devillers H."/>
        </authorList>
    </citation>
    <scope>NUCLEOTIDE SEQUENCE [LARGE SCALE GENOMIC DNA]</scope>
    <source>
        <strain evidence="20">CBS 6772</strain>
    </source>
</reference>
<keyword evidence="5" id="KW-0479">Metal-binding</keyword>
<proteinExistence type="inferred from homology"/>
<comment type="similarity">
    <text evidence="3">Belongs to the ferric reductase (FRE) family.</text>
</comment>
<dbReference type="GO" id="GO:0006879">
    <property type="term" value="P:intracellular iron ion homeostasis"/>
    <property type="evidence" value="ECO:0007669"/>
    <property type="project" value="TreeGrafter"/>
</dbReference>
<dbReference type="GO" id="GO:0005886">
    <property type="term" value="C:plasma membrane"/>
    <property type="evidence" value="ECO:0007669"/>
    <property type="project" value="TreeGrafter"/>
</dbReference>
<dbReference type="STRING" id="4955.A0A1G4MJ24"/>
<dbReference type="GO" id="GO:0006826">
    <property type="term" value="P:iron ion transport"/>
    <property type="evidence" value="ECO:0007669"/>
    <property type="project" value="TreeGrafter"/>
</dbReference>
<evidence type="ECO:0000256" key="1">
    <source>
        <dbReference type="ARBA" id="ARBA00001974"/>
    </source>
</evidence>
<dbReference type="Pfam" id="PF08030">
    <property type="entry name" value="NAD_binding_6"/>
    <property type="match status" value="1"/>
</dbReference>
<keyword evidence="9" id="KW-0521">NADP</keyword>
<dbReference type="InterPro" id="IPR017927">
    <property type="entry name" value="FAD-bd_FR_type"/>
</dbReference>
<evidence type="ECO:0000259" key="19">
    <source>
        <dbReference type="PROSITE" id="PS51384"/>
    </source>
</evidence>
<keyword evidence="12" id="KW-0560">Oxidoreductase</keyword>
<evidence type="ECO:0000256" key="2">
    <source>
        <dbReference type="ARBA" id="ARBA00004141"/>
    </source>
</evidence>
<dbReference type="AlphaFoldDB" id="A0A1G4MJ24"/>
<evidence type="ECO:0000256" key="18">
    <source>
        <dbReference type="SAM" id="SignalP"/>
    </source>
</evidence>
<dbReference type="Gene3D" id="3.40.50.80">
    <property type="entry name" value="Nucleotide-binding domain of ferredoxin-NADP reductase (FNR) module"/>
    <property type="match status" value="1"/>
</dbReference>
<evidence type="ECO:0000256" key="6">
    <source>
        <dbReference type="ARBA" id="ARBA00022630"/>
    </source>
</evidence>
<feature type="transmembrane region" description="Helical" evidence="17">
    <location>
        <begin position="307"/>
        <end position="326"/>
    </location>
</feature>
<evidence type="ECO:0000256" key="11">
    <source>
        <dbReference type="ARBA" id="ARBA00022989"/>
    </source>
</evidence>
<dbReference type="Proteomes" id="UP000190831">
    <property type="component" value="Chromosome G"/>
</dbReference>
<protein>
    <submittedName>
        <fullName evidence="20">LAFE_0G19130g1_1</fullName>
    </submittedName>
</protein>
<feature type="chain" id="PRO_5009237400" evidence="18">
    <location>
        <begin position="21"/>
        <end position="687"/>
    </location>
</feature>
<feature type="domain" description="FAD-binding FR-type" evidence="19">
    <location>
        <begin position="405"/>
        <end position="524"/>
    </location>
</feature>
<feature type="transmembrane region" description="Helical" evidence="17">
    <location>
        <begin position="370"/>
        <end position="387"/>
    </location>
</feature>
<gene>
    <name evidence="20" type="ORF">LAFE_0G19130G</name>
</gene>
<dbReference type="Pfam" id="PF08022">
    <property type="entry name" value="FAD_binding_8"/>
    <property type="match status" value="1"/>
</dbReference>
<feature type="transmembrane region" description="Helical" evidence="17">
    <location>
        <begin position="346"/>
        <end position="363"/>
    </location>
</feature>
<dbReference type="EMBL" id="LT598486">
    <property type="protein sequence ID" value="SCW03829.1"/>
    <property type="molecule type" value="Genomic_DNA"/>
</dbReference>
<dbReference type="SUPFAM" id="SSF52343">
    <property type="entry name" value="Ferredoxin reductase-like, C-terminal NADP-linked domain"/>
    <property type="match status" value="1"/>
</dbReference>
<evidence type="ECO:0000256" key="7">
    <source>
        <dbReference type="ARBA" id="ARBA00022692"/>
    </source>
</evidence>
<keyword evidence="6" id="KW-0285">Flavoprotein</keyword>
<keyword evidence="14" id="KW-0406">Ion transport</keyword>
<keyword evidence="11 17" id="KW-1133">Transmembrane helix</keyword>
<keyword evidence="4" id="KW-0813">Transport</keyword>
<dbReference type="PANTHER" id="PTHR32361">
    <property type="entry name" value="FERRIC/CUPRIC REDUCTASE TRANSMEMBRANE COMPONENT"/>
    <property type="match status" value="1"/>
</dbReference>
<comment type="subcellular location">
    <subcellularLocation>
        <location evidence="2">Membrane</location>
        <topology evidence="2">Multi-pass membrane protein</topology>
    </subcellularLocation>
</comment>
<feature type="transmembrane region" description="Helical" evidence="17">
    <location>
        <begin position="268"/>
        <end position="286"/>
    </location>
</feature>
<evidence type="ECO:0000256" key="10">
    <source>
        <dbReference type="ARBA" id="ARBA00022982"/>
    </source>
</evidence>
<dbReference type="Pfam" id="PF01794">
    <property type="entry name" value="Ferric_reduct"/>
    <property type="match status" value="1"/>
</dbReference>
<evidence type="ECO:0000256" key="17">
    <source>
        <dbReference type="SAM" id="Phobius"/>
    </source>
</evidence>
<evidence type="ECO:0000256" key="3">
    <source>
        <dbReference type="ARBA" id="ARBA00006278"/>
    </source>
</evidence>
<keyword evidence="5" id="KW-0349">Heme</keyword>
<dbReference type="InterPro" id="IPR013121">
    <property type="entry name" value="Fe_red_NAD-bd_6"/>
</dbReference>
<keyword evidence="7 17" id="KW-0812">Transmembrane</keyword>
<keyword evidence="10" id="KW-0249">Electron transport</keyword>
<dbReference type="PANTHER" id="PTHR32361:SF9">
    <property type="entry name" value="FERRIC REDUCTASE TRANSMEMBRANE COMPONENT 3-RELATED"/>
    <property type="match status" value="1"/>
</dbReference>
<keyword evidence="18" id="KW-0732">Signal</keyword>
<keyword evidence="8" id="KW-0274">FAD</keyword>
<dbReference type="SFLD" id="SFLDS00052">
    <property type="entry name" value="Ferric_Reductase_Domain"/>
    <property type="match status" value="1"/>
</dbReference>
<dbReference type="GO" id="GO:0000293">
    <property type="term" value="F:ferric-chelate reductase activity"/>
    <property type="evidence" value="ECO:0007669"/>
    <property type="project" value="UniProtKB-ARBA"/>
</dbReference>
<evidence type="ECO:0000256" key="14">
    <source>
        <dbReference type="ARBA" id="ARBA00023065"/>
    </source>
</evidence>
<dbReference type="PROSITE" id="PS51384">
    <property type="entry name" value="FAD_FR"/>
    <property type="match status" value="1"/>
</dbReference>
<name>A0A1G4MJ24_LACFM</name>
<keyword evidence="16" id="KW-0325">Glycoprotein</keyword>
<evidence type="ECO:0000313" key="20">
    <source>
        <dbReference type="EMBL" id="SCW03829.1"/>
    </source>
</evidence>
<evidence type="ECO:0000256" key="15">
    <source>
        <dbReference type="ARBA" id="ARBA00023136"/>
    </source>
</evidence>
<organism evidence="20 21">
    <name type="scientific">Lachancea fermentati</name>
    <name type="common">Zygosaccharomyces fermentati</name>
    <dbReference type="NCBI Taxonomy" id="4955"/>
    <lineage>
        <taxon>Eukaryota</taxon>
        <taxon>Fungi</taxon>
        <taxon>Dikarya</taxon>
        <taxon>Ascomycota</taxon>
        <taxon>Saccharomycotina</taxon>
        <taxon>Saccharomycetes</taxon>
        <taxon>Saccharomycetales</taxon>
        <taxon>Saccharomycetaceae</taxon>
        <taxon>Lachancea</taxon>
    </lineage>
</organism>
<keyword evidence="21" id="KW-1185">Reference proteome</keyword>
<dbReference type="OrthoDB" id="4494341at2759"/>
<evidence type="ECO:0000256" key="16">
    <source>
        <dbReference type="ARBA" id="ARBA00023180"/>
    </source>
</evidence>
<evidence type="ECO:0000256" key="5">
    <source>
        <dbReference type="ARBA" id="ARBA00022617"/>
    </source>
</evidence>
<evidence type="ECO:0000313" key="21">
    <source>
        <dbReference type="Proteomes" id="UP000190831"/>
    </source>
</evidence>
<dbReference type="SFLD" id="SFLDG01168">
    <property type="entry name" value="Ferric_reductase_subgroup_(FRE"/>
    <property type="match status" value="1"/>
</dbReference>
<dbReference type="GO" id="GO:0015677">
    <property type="term" value="P:copper ion import"/>
    <property type="evidence" value="ECO:0007669"/>
    <property type="project" value="TreeGrafter"/>
</dbReference>
<evidence type="ECO:0000256" key="4">
    <source>
        <dbReference type="ARBA" id="ARBA00022448"/>
    </source>
</evidence>
<evidence type="ECO:0000256" key="12">
    <source>
        <dbReference type="ARBA" id="ARBA00023002"/>
    </source>
</evidence>
<dbReference type="InterPro" id="IPR039261">
    <property type="entry name" value="FNR_nucleotide-bd"/>
</dbReference>
<accession>A0A1G4MJ24</accession>
<keyword evidence="15 17" id="KW-0472">Membrane</keyword>
<feature type="signal peptide" evidence="18">
    <location>
        <begin position="1"/>
        <end position="20"/>
    </location>
</feature>
<keyword evidence="13" id="KW-0408">Iron</keyword>
<dbReference type="InterPro" id="IPR013130">
    <property type="entry name" value="Fe3_Rdtase_TM_dom"/>
</dbReference>
<dbReference type="InterPro" id="IPR013112">
    <property type="entry name" value="FAD-bd_8"/>
</dbReference>
<feature type="transmembrane region" description="Helical" evidence="17">
    <location>
        <begin position="157"/>
        <end position="175"/>
    </location>
</feature>
<comment type="cofactor">
    <cofactor evidence="1">
        <name>FAD</name>
        <dbReference type="ChEBI" id="CHEBI:57692"/>
    </cofactor>
</comment>
<dbReference type="OMA" id="YMYLYMP"/>
<sequence>MRSILQILLFIITGSTVTHARNTERKTKWNEIMTMACFHELSTYKWDTSESRRKVLCNFSPALSSWVYCSVTNYRVKVFTEDLDPIFKLINGECGSKWPKDEDFNLDEILSSATKNIKEKSEVNDPIDSPVIPDSLGLQRWIIALFGPVDNLDKGTIFAGLISGFWAIILAIGAFSKTLKRLNFRNSSRSPNFAWIKAKITSPPLFQRHAAYFGKWFFIGLIPTRLETITILIYVLFHTLFMTTNYHFDKLQLFSTLKIQTTLFVSDRAGIIAFAQLPFIILSGGRNHIVQSITGIKFKTMISFHKWAGRLMFLDVLTHGLGYIYLSYAERYTKYVWDTPVWRYGRLGVYSSIALVFFSFYFFRRHFYETFLFVHYLMAMVFIIACWKHCSQIGWMEWVYASIAIWVLEFIVRAYRCVKFGFPHATFELFGDEFIKITIPKTNHKWLSKPGQYAYIYILKPSIFWQSHPFTILEISDDSNEPVITIIASVKNGFTKDLKMTLEKESPKSYRVAIEGPYGEGIPYQNYDNVLLLGGGTGVISLVSIALSSVKSEIKSSPLMNLVWSLKSDDLLSLYQAQLSKLLNHGLDLDVYLTSSPPVESFTDLEMMDMSTAKDKLLNPTSKIQPKHYGRPDLEKIISEFEKNDGSLLIVTCGPPSFVDSVRRLTCKKINCNPTKVIDYEEDYQIW</sequence>